<proteinExistence type="inferred from homology"/>
<dbReference type="SUPFAM" id="SSF53790">
    <property type="entry name" value="Tetrapyrrole methylase"/>
    <property type="match status" value="1"/>
</dbReference>
<dbReference type="PANTHER" id="PTHR46111">
    <property type="entry name" value="RIBOSOMAL RNA SMALL SUBUNIT METHYLTRANSFERASE I"/>
    <property type="match status" value="1"/>
</dbReference>
<keyword evidence="5 6" id="KW-0949">S-adenosyl-L-methionine</keyword>
<dbReference type="GO" id="GO:0070677">
    <property type="term" value="F:rRNA (cytosine-2'-O-)-methyltransferase activity"/>
    <property type="evidence" value="ECO:0007669"/>
    <property type="project" value="UniProtKB-UniRule"/>
</dbReference>
<dbReference type="InterPro" id="IPR018063">
    <property type="entry name" value="SAM_MeTrfase_RsmI_CS"/>
</dbReference>
<evidence type="ECO:0000256" key="4">
    <source>
        <dbReference type="ARBA" id="ARBA00022679"/>
    </source>
</evidence>
<sequence>MSTLYLVATPIGNLSDFSPRSIDVLNSVHAIACEDTRTSGQLLRHFNIGTPTLSFHQHNEHRKTASVIEYLDSGKDIALISDAGTPGISDPGFLPAREAHRNGHRVCAVPGPSALITALSASGLPSDRFLFEGFLPAKKGRSGRIDAIVDQECTVVLFESVHRVIKLAEELSERCTPDRMIAVCRELSKHFEEIIRGPVPVVSNKLREHANLKGEFVIILAGKNYREDPVSPDADKPGL</sequence>
<dbReference type="PIRSF" id="PIRSF005917">
    <property type="entry name" value="MTase_YraL"/>
    <property type="match status" value="1"/>
</dbReference>
<dbReference type="InterPro" id="IPR008189">
    <property type="entry name" value="rRNA_ssu_MeTfrase_I"/>
</dbReference>
<dbReference type="Gene3D" id="3.40.1010.10">
    <property type="entry name" value="Cobalt-precorrin-4 Transmethylase, Domain 1"/>
    <property type="match status" value="1"/>
</dbReference>
<evidence type="ECO:0000256" key="3">
    <source>
        <dbReference type="ARBA" id="ARBA00022603"/>
    </source>
</evidence>
<dbReference type="PROSITE" id="PS01296">
    <property type="entry name" value="RSMI"/>
    <property type="match status" value="1"/>
</dbReference>
<dbReference type="NCBIfam" id="TIGR00096">
    <property type="entry name" value="16S rRNA (cytidine(1402)-2'-O)-methyltransferase"/>
    <property type="match status" value="1"/>
</dbReference>
<dbReference type="FunFam" id="3.30.950.10:FF:000002">
    <property type="entry name" value="Ribosomal RNA small subunit methyltransferase I"/>
    <property type="match status" value="1"/>
</dbReference>
<dbReference type="InterPro" id="IPR014776">
    <property type="entry name" value="4pyrrole_Mease_sub2"/>
</dbReference>
<dbReference type="InterPro" id="IPR035996">
    <property type="entry name" value="4pyrrol_Methylase_sf"/>
</dbReference>
<dbReference type="CDD" id="cd11648">
    <property type="entry name" value="RsmI"/>
    <property type="match status" value="1"/>
</dbReference>
<keyword evidence="4 6" id="KW-0808">Transferase</keyword>
<keyword evidence="2 6" id="KW-0698">rRNA processing</keyword>
<dbReference type="GO" id="GO:0005737">
    <property type="term" value="C:cytoplasm"/>
    <property type="evidence" value="ECO:0007669"/>
    <property type="project" value="UniProtKB-SubCell"/>
</dbReference>
<dbReference type="EMBL" id="JAFIDN010000008">
    <property type="protein sequence ID" value="MBP3193121.1"/>
    <property type="molecule type" value="Genomic_DNA"/>
</dbReference>
<evidence type="ECO:0000313" key="8">
    <source>
        <dbReference type="EMBL" id="MBP3193121.1"/>
    </source>
</evidence>
<comment type="function">
    <text evidence="6">Catalyzes the 2'-O-methylation of the ribose of cytidine 1402 (C1402) in 16S rRNA.</text>
</comment>
<name>A0A8J7SAU4_9BACT</name>
<protein>
    <recommendedName>
        <fullName evidence="6">Ribosomal RNA small subunit methyltransferase I</fullName>
        <ecNumber evidence="6">2.1.1.198</ecNumber>
    </recommendedName>
    <alternativeName>
        <fullName evidence="6">16S rRNA 2'-O-ribose C1402 methyltransferase</fullName>
    </alternativeName>
    <alternativeName>
        <fullName evidence="6">rRNA (cytidine-2'-O-)-methyltransferase RsmI</fullName>
    </alternativeName>
</protein>
<keyword evidence="1 6" id="KW-0963">Cytoplasm</keyword>
<dbReference type="Gene3D" id="3.30.950.10">
    <property type="entry name" value="Methyltransferase, Cobalt-precorrin-4 Transmethylase, Domain 2"/>
    <property type="match status" value="1"/>
</dbReference>
<dbReference type="HAMAP" id="MF_01877">
    <property type="entry name" value="16SrRNA_methyltr_I"/>
    <property type="match status" value="1"/>
</dbReference>
<keyword evidence="3 6" id="KW-0489">Methyltransferase</keyword>
<comment type="subcellular location">
    <subcellularLocation>
        <location evidence="6">Cytoplasm</location>
    </subcellularLocation>
</comment>
<evidence type="ECO:0000259" key="7">
    <source>
        <dbReference type="Pfam" id="PF00590"/>
    </source>
</evidence>
<dbReference type="RefSeq" id="WP_210512444.1">
    <property type="nucleotide sequence ID" value="NZ_JAFIDN010000008.1"/>
</dbReference>
<evidence type="ECO:0000256" key="5">
    <source>
        <dbReference type="ARBA" id="ARBA00022691"/>
    </source>
</evidence>
<dbReference type="EC" id="2.1.1.198" evidence="6"/>
<reference evidence="8" key="1">
    <citation type="submission" date="2021-02" db="EMBL/GenBank/DDBJ databases">
        <title>Natronogracilivirga saccharolytica gen. nov. sp. nov. a new anaerobic, haloalkiliphilic carbohydrate-fermenting bacterium from soda lake and proposing of Cyclonatronumiaceae fam. nov. in the phylum Balneolaeota.</title>
        <authorList>
            <person name="Zhilina T.N."/>
            <person name="Sorokin D.Y."/>
            <person name="Zavarzina D.G."/>
            <person name="Toshchakov S.V."/>
            <person name="Kublanov I.V."/>
        </authorList>
    </citation>
    <scope>NUCLEOTIDE SEQUENCE</scope>
    <source>
        <strain evidence="8">Z-1702</strain>
    </source>
</reference>
<comment type="catalytic activity">
    <reaction evidence="6">
        <text>cytidine(1402) in 16S rRNA + S-adenosyl-L-methionine = 2'-O-methylcytidine(1402) in 16S rRNA + S-adenosyl-L-homocysteine + H(+)</text>
        <dbReference type="Rhea" id="RHEA:42924"/>
        <dbReference type="Rhea" id="RHEA-COMP:10285"/>
        <dbReference type="Rhea" id="RHEA-COMP:10286"/>
        <dbReference type="ChEBI" id="CHEBI:15378"/>
        <dbReference type="ChEBI" id="CHEBI:57856"/>
        <dbReference type="ChEBI" id="CHEBI:59789"/>
        <dbReference type="ChEBI" id="CHEBI:74495"/>
        <dbReference type="ChEBI" id="CHEBI:82748"/>
        <dbReference type="EC" id="2.1.1.198"/>
    </reaction>
</comment>
<evidence type="ECO:0000256" key="1">
    <source>
        <dbReference type="ARBA" id="ARBA00022490"/>
    </source>
</evidence>
<evidence type="ECO:0000313" key="9">
    <source>
        <dbReference type="Proteomes" id="UP000673975"/>
    </source>
</evidence>
<dbReference type="InterPro" id="IPR000878">
    <property type="entry name" value="4pyrrol_Mease"/>
</dbReference>
<feature type="domain" description="Tetrapyrrole methylase" evidence="7">
    <location>
        <begin position="3"/>
        <end position="199"/>
    </location>
</feature>
<gene>
    <name evidence="6 8" type="primary">rsmI</name>
    <name evidence="8" type="ORF">NATSA_10640</name>
</gene>
<dbReference type="Proteomes" id="UP000673975">
    <property type="component" value="Unassembled WGS sequence"/>
</dbReference>
<evidence type="ECO:0000256" key="2">
    <source>
        <dbReference type="ARBA" id="ARBA00022552"/>
    </source>
</evidence>
<comment type="similarity">
    <text evidence="6">Belongs to the methyltransferase superfamily. RsmI family.</text>
</comment>
<dbReference type="InterPro" id="IPR014777">
    <property type="entry name" value="4pyrrole_Mease_sub1"/>
</dbReference>
<accession>A0A8J7SAU4</accession>
<organism evidence="8 9">
    <name type="scientific">Natronogracilivirga saccharolytica</name>
    <dbReference type="NCBI Taxonomy" id="2812953"/>
    <lineage>
        <taxon>Bacteria</taxon>
        <taxon>Pseudomonadati</taxon>
        <taxon>Balneolota</taxon>
        <taxon>Balneolia</taxon>
        <taxon>Balneolales</taxon>
        <taxon>Cyclonatronaceae</taxon>
        <taxon>Natronogracilivirga</taxon>
    </lineage>
</organism>
<evidence type="ECO:0000256" key="6">
    <source>
        <dbReference type="HAMAP-Rule" id="MF_01877"/>
    </source>
</evidence>
<dbReference type="AlphaFoldDB" id="A0A8J7SAU4"/>
<keyword evidence="9" id="KW-1185">Reference proteome</keyword>
<dbReference type="PANTHER" id="PTHR46111:SF1">
    <property type="entry name" value="RIBOSOMAL RNA SMALL SUBUNIT METHYLTRANSFERASE I"/>
    <property type="match status" value="1"/>
</dbReference>
<dbReference type="Pfam" id="PF00590">
    <property type="entry name" value="TP_methylase"/>
    <property type="match status" value="1"/>
</dbReference>
<comment type="caution">
    <text evidence="8">The sequence shown here is derived from an EMBL/GenBank/DDBJ whole genome shotgun (WGS) entry which is preliminary data.</text>
</comment>